<feature type="transmembrane region" description="Helical" evidence="3">
    <location>
        <begin position="397"/>
        <end position="418"/>
    </location>
</feature>
<evidence type="ECO:0000256" key="2">
    <source>
        <dbReference type="SAM" id="MobiDB-lite"/>
    </source>
</evidence>
<dbReference type="InterPro" id="IPR000253">
    <property type="entry name" value="FHA_dom"/>
</dbReference>
<organism evidence="5 6">
    <name type="scientific">Starmerella bacillaris</name>
    <name type="common">Yeast</name>
    <name type="synonym">Candida zemplinina</name>
    <dbReference type="NCBI Taxonomy" id="1247836"/>
    <lineage>
        <taxon>Eukaryota</taxon>
        <taxon>Fungi</taxon>
        <taxon>Dikarya</taxon>
        <taxon>Ascomycota</taxon>
        <taxon>Saccharomycotina</taxon>
        <taxon>Dipodascomycetes</taxon>
        <taxon>Dipodascales</taxon>
        <taxon>Trichomonascaceae</taxon>
        <taxon>Starmerella</taxon>
    </lineage>
</organism>
<feature type="region of interest" description="Disordered" evidence="2">
    <location>
        <begin position="360"/>
        <end position="383"/>
    </location>
</feature>
<keyword evidence="3" id="KW-1133">Transmembrane helix</keyword>
<feature type="compositionally biased region" description="Basic residues" evidence="2">
    <location>
        <begin position="366"/>
        <end position="378"/>
    </location>
</feature>
<feature type="compositionally biased region" description="Low complexity" evidence="2">
    <location>
        <begin position="172"/>
        <end position="208"/>
    </location>
</feature>
<dbReference type="Proteomes" id="UP001362899">
    <property type="component" value="Unassembled WGS sequence"/>
</dbReference>
<keyword evidence="3" id="KW-0472">Membrane</keyword>
<dbReference type="Gene3D" id="2.60.200.20">
    <property type="match status" value="1"/>
</dbReference>
<evidence type="ECO:0000256" key="3">
    <source>
        <dbReference type="SAM" id="Phobius"/>
    </source>
</evidence>
<keyword evidence="3" id="KW-0812">Transmembrane</keyword>
<keyword evidence="1" id="KW-0175">Coiled coil</keyword>
<accession>A0AAV5RGC2</accession>
<comment type="caution">
    <text evidence="5">The sequence shown here is derived from an EMBL/GenBank/DDBJ whole genome shotgun (WGS) entry which is preliminary data.</text>
</comment>
<keyword evidence="6" id="KW-1185">Reference proteome</keyword>
<dbReference type="GO" id="GO:0005737">
    <property type="term" value="C:cytoplasm"/>
    <property type="evidence" value="ECO:0007669"/>
    <property type="project" value="TreeGrafter"/>
</dbReference>
<dbReference type="SMART" id="SM00240">
    <property type="entry name" value="FHA"/>
    <property type="match status" value="1"/>
</dbReference>
<proteinExistence type="predicted"/>
<feature type="coiled-coil region" evidence="1">
    <location>
        <begin position="307"/>
        <end position="337"/>
    </location>
</feature>
<feature type="region of interest" description="Disordered" evidence="2">
    <location>
        <begin position="155"/>
        <end position="233"/>
    </location>
</feature>
<dbReference type="InterPro" id="IPR008984">
    <property type="entry name" value="SMAD_FHA_dom_sf"/>
</dbReference>
<dbReference type="PROSITE" id="PS50006">
    <property type="entry name" value="FHA_DOMAIN"/>
    <property type="match status" value="1"/>
</dbReference>
<dbReference type="AlphaFoldDB" id="A0AAV5RGC2"/>
<feature type="domain" description="FHA" evidence="4">
    <location>
        <begin position="39"/>
        <end position="97"/>
    </location>
</feature>
<dbReference type="SUPFAM" id="SSF49879">
    <property type="entry name" value="SMAD/FHA domain"/>
    <property type="match status" value="1"/>
</dbReference>
<evidence type="ECO:0000313" key="6">
    <source>
        <dbReference type="Proteomes" id="UP001362899"/>
    </source>
</evidence>
<name>A0AAV5RGC2_STABA</name>
<dbReference type="PANTHER" id="PTHR15715">
    <property type="entry name" value="CENTROSOMAL PROTEIN OF 170 KDA"/>
    <property type="match status" value="1"/>
</dbReference>
<sequence length="429" mass="47681">MDEPRTLKRSQFAVIVVLSSLNDTFERKYLVVPFAPYVMKLGRQTTSKSAASSENGFFDSRVLSRQHAEIWADRETGKVYIKDCKSSNGTYINRKRLSAENTESEPHELKRNDNLDLGIDIVSNEENKQVYKKISARVEKVSMLPLNVGLQQRMDLSADSGPGSDSTASPKSNSNASNSSLSSISSSSSNSSQSSSSSSSSNSNSSSSFPNALEKPSVKRSPSIATLRPSNKDNDAIFGATLESLALNHVNTAGGELIRDSVRSHLDFETTAKRLVQEIRSIRADTAKIKSVVTLLEDIKRAGVESENRDKIERQNLEDARQRLDQEKQERRHILKSSSLAALKAENTRIKTELAYLSSRAEKRERKSSRGSHSRSHSHQPLLNLSYSNNQHIVNNVLVLLGTTLLVTLSGMWIMYFFNPPVMPRNFSQ</sequence>
<protein>
    <submittedName>
        <fullName evidence="5">Vps64 protein</fullName>
    </submittedName>
</protein>
<dbReference type="PANTHER" id="PTHR15715:SF37">
    <property type="entry name" value="LD47843P"/>
    <property type="match status" value="1"/>
</dbReference>
<dbReference type="Pfam" id="PF00498">
    <property type="entry name" value="FHA"/>
    <property type="match status" value="1"/>
</dbReference>
<evidence type="ECO:0000259" key="4">
    <source>
        <dbReference type="PROSITE" id="PS50006"/>
    </source>
</evidence>
<evidence type="ECO:0000313" key="5">
    <source>
        <dbReference type="EMBL" id="GMM50226.1"/>
    </source>
</evidence>
<reference evidence="5 6" key="1">
    <citation type="journal article" date="2023" name="Elife">
        <title>Identification of key yeast species and microbe-microbe interactions impacting larval growth of Drosophila in the wild.</title>
        <authorList>
            <person name="Mure A."/>
            <person name="Sugiura Y."/>
            <person name="Maeda R."/>
            <person name="Honda K."/>
            <person name="Sakurai N."/>
            <person name="Takahashi Y."/>
            <person name="Watada M."/>
            <person name="Katoh T."/>
            <person name="Gotoh A."/>
            <person name="Gotoh Y."/>
            <person name="Taniguchi I."/>
            <person name="Nakamura K."/>
            <person name="Hayashi T."/>
            <person name="Katayama T."/>
            <person name="Uemura T."/>
            <person name="Hattori Y."/>
        </authorList>
    </citation>
    <scope>NUCLEOTIDE SEQUENCE [LARGE SCALE GENOMIC DNA]</scope>
    <source>
        <strain evidence="5 6">SB-73</strain>
    </source>
</reference>
<dbReference type="InterPro" id="IPR051176">
    <property type="entry name" value="Cent_Immune-Sig_Mod"/>
</dbReference>
<dbReference type="EMBL" id="BTGC01000003">
    <property type="protein sequence ID" value="GMM50226.1"/>
    <property type="molecule type" value="Genomic_DNA"/>
</dbReference>
<evidence type="ECO:0000256" key="1">
    <source>
        <dbReference type="SAM" id="Coils"/>
    </source>
</evidence>
<gene>
    <name evidence="5" type="ORF">DASB73_011840</name>
</gene>